<evidence type="ECO:0000256" key="4">
    <source>
        <dbReference type="HAMAP-Rule" id="MF_00749"/>
    </source>
</evidence>
<dbReference type="OrthoDB" id="8421419at2"/>
<keyword evidence="1 4" id="KW-0963">Cytoplasm</keyword>
<evidence type="ECO:0000259" key="5">
    <source>
        <dbReference type="SMART" id="SM00945"/>
    </source>
</evidence>
<dbReference type="PANTHER" id="PTHR38106">
    <property type="entry name" value="RNA CHAPERONE PROQ"/>
    <property type="match status" value="1"/>
</dbReference>
<evidence type="ECO:0000313" key="9">
    <source>
        <dbReference type="Proteomes" id="UP000254465"/>
    </source>
</evidence>
<gene>
    <name evidence="4 6" type="primary">proQ</name>
    <name evidence="6" type="ORF">EIG79_01815</name>
    <name evidence="8" type="ORF">NCTC10926_01940</name>
    <name evidence="7" type="ORF">NCTC11296_01381</name>
</gene>
<dbReference type="STRING" id="728.VY92_06430"/>
<dbReference type="InterPro" id="IPR016103">
    <property type="entry name" value="ProQ/FinO"/>
</dbReference>
<evidence type="ECO:0000313" key="10">
    <source>
        <dbReference type="Proteomes" id="UP000254620"/>
    </source>
</evidence>
<comment type="subcellular location">
    <subcellularLocation>
        <location evidence="4">Cytoplasm</location>
    </subcellularLocation>
</comment>
<evidence type="ECO:0000313" key="7">
    <source>
        <dbReference type="EMBL" id="STO71478.1"/>
    </source>
</evidence>
<keyword evidence="3 4" id="KW-0143">Chaperone</keyword>
<dbReference type="InterPro" id="IPR023529">
    <property type="entry name" value="ProQ"/>
</dbReference>
<evidence type="ECO:0000256" key="3">
    <source>
        <dbReference type="ARBA" id="ARBA00023186"/>
    </source>
</evidence>
<evidence type="ECO:0000313" key="8">
    <source>
        <dbReference type="EMBL" id="SUU98507.1"/>
    </source>
</evidence>
<dbReference type="Gene3D" id="1.10.1710.10">
    <property type="entry name" value="ProQ/FinO domain"/>
    <property type="match status" value="1"/>
</dbReference>
<dbReference type="AlphaFoldDB" id="A0A0F5EZB8"/>
<dbReference type="eggNOG" id="COG3109">
    <property type="taxonomic scope" value="Bacteria"/>
</dbReference>
<dbReference type="Proteomes" id="UP000254620">
    <property type="component" value="Unassembled WGS sequence"/>
</dbReference>
<dbReference type="GO" id="GO:0005829">
    <property type="term" value="C:cytosol"/>
    <property type="evidence" value="ECO:0007669"/>
    <property type="project" value="TreeGrafter"/>
</dbReference>
<feature type="domain" description="ProQ/FinO" evidence="5">
    <location>
        <begin position="5"/>
        <end position="119"/>
    </location>
</feature>
<name>A0A0F5EZB8_AVIPA</name>
<organism evidence="6 11">
    <name type="scientific">Avibacterium paragallinarum</name>
    <name type="common">Haemophilus gallinarum</name>
    <dbReference type="NCBI Taxonomy" id="728"/>
    <lineage>
        <taxon>Bacteria</taxon>
        <taxon>Pseudomonadati</taxon>
        <taxon>Pseudomonadota</taxon>
        <taxon>Gammaproteobacteria</taxon>
        <taxon>Pasteurellales</taxon>
        <taxon>Pasteurellaceae</taxon>
        <taxon>Avibacterium</taxon>
    </lineage>
</organism>
<reference evidence="6 11" key="2">
    <citation type="submission" date="2018-11" db="EMBL/GenBank/DDBJ databases">
        <title>Sequencing Av. paragallinarum serogroups.</title>
        <authorList>
            <person name="Hellmuth J.E."/>
            <person name="Boucher C.E."/>
            <person name="Cason E.D."/>
        </authorList>
    </citation>
    <scope>NUCLEOTIDE SEQUENCE [LARGE SCALE GENOMIC DNA]</scope>
    <source>
        <strain evidence="6 11">SA-3</strain>
    </source>
</reference>
<comment type="function">
    <text evidence="4">RNA chaperone with significant RNA binding, RNA strand exchange and RNA duplexing activities.</text>
</comment>
<evidence type="ECO:0000256" key="1">
    <source>
        <dbReference type="ARBA" id="ARBA00022490"/>
    </source>
</evidence>
<dbReference type="GO" id="GO:0034057">
    <property type="term" value="F:RNA strand-exchange activity"/>
    <property type="evidence" value="ECO:0007669"/>
    <property type="project" value="UniProtKB-UniRule"/>
</dbReference>
<dbReference type="Proteomes" id="UP000294229">
    <property type="component" value="Unassembled WGS sequence"/>
</dbReference>
<dbReference type="GO" id="GO:0010608">
    <property type="term" value="P:post-transcriptional regulation of gene expression"/>
    <property type="evidence" value="ECO:0007669"/>
    <property type="project" value="InterPro"/>
</dbReference>
<sequence length="206" mass="22860">MTEVKKLANSKEIIAYLAEKFPLCFTVEGTFKPLKIGIFQDLSEALADDESVSKTRLRQALRQYTLNWSYLSSFKEGAERVGLDGVAVAVVEKEHADYAAKQLAEAKAQLAHKRAAERVKQNNDAKKKQHKKPYKKVFDKIFDKKGAQKPALTSVVLSQLEKGAKVKVKAGNAVKNAVVLEIVKDSVRIELDNGLTISVTADRLFV</sequence>
<dbReference type="SUPFAM" id="SSF48657">
    <property type="entry name" value="FinO-like"/>
    <property type="match status" value="1"/>
</dbReference>
<dbReference type="GO" id="GO:0033592">
    <property type="term" value="F:RNA strand annealing activity"/>
    <property type="evidence" value="ECO:0007669"/>
    <property type="project" value="UniProtKB-UniRule"/>
</dbReference>
<dbReference type="Pfam" id="PF17516">
    <property type="entry name" value="ProQ_C"/>
    <property type="match status" value="1"/>
</dbReference>
<dbReference type="Pfam" id="PF04352">
    <property type="entry name" value="ProQ"/>
    <property type="match status" value="1"/>
</dbReference>
<dbReference type="EMBL" id="RQXS01000004">
    <property type="protein sequence ID" value="RZN61034.1"/>
    <property type="molecule type" value="Genomic_DNA"/>
</dbReference>
<comment type="similarity">
    <text evidence="4">Belongs to the ProQ family.</text>
</comment>
<dbReference type="PANTHER" id="PTHR38106:SF1">
    <property type="entry name" value="RNA CHAPERONE PROQ"/>
    <property type="match status" value="1"/>
</dbReference>
<dbReference type="EMBL" id="UGHK01000002">
    <property type="protein sequence ID" value="STO71478.1"/>
    <property type="molecule type" value="Genomic_DNA"/>
</dbReference>
<keyword evidence="2 4" id="KW-0694">RNA-binding</keyword>
<accession>A0A0F5EZB8</accession>
<dbReference type="InterPro" id="IPR036442">
    <property type="entry name" value="ProQ/FinO_sf"/>
</dbReference>
<dbReference type="NCBIfam" id="NF003434">
    <property type="entry name" value="PRK04950.1"/>
    <property type="match status" value="1"/>
</dbReference>
<proteinExistence type="inferred from homology"/>
<evidence type="ECO:0000313" key="6">
    <source>
        <dbReference type="EMBL" id="RZN61034.1"/>
    </source>
</evidence>
<evidence type="ECO:0000313" key="11">
    <source>
        <dbReference type="Proteomes" id="UP000294229"/>
    </source>
</evidence>
<reference evidence="9 10" key="1">
    <citation type="submission" date="2018-06" db="EMBL/GenBank/DDBJ databases">
        <authorList>
            <consortium name="Pathogen Informatics"/>
            <person name="Doyle S."/>
        </authorList>
    </citation>
    <scope>NUCLEOTIDE SEQUENCE [LARGE SCALE GENOMIC DNA]</scope>
    <source>
        <strain evidence="8 10">NCTC10926</strain>
        <strain evidence="7 9">NCTC11296</strain>
    </source>
</reference>
<dbReference type="EMBL" id="UFSW01000001">
    <property type="protein sequence ID" value="SUU98507.1"/>
    <property type="molecule type" value="Genomic_DNA"/>
</dbReference>
<dbReference type="RefSeq" id="WP_017806221.1">
    <property type="nucleotide sequence ID" value="NZ_LAEN01000020.1"/>
</dbReference>
<evidence type="ECO:0000256" key="2">
    <source>
        <dbReference type="ARBA" id="ARBA00022884"/>
    </source>
</evidence>
<dbReference type="InterPro" id="IPR035236">
    <property type="entry name" value="ProQ_C"/>
</dbReference>
<protein>
    <recommendedName>
        <fullName evidence="4">RNA chaperone ProQ</fullName>
    </recommendedName>
</protein>
<dbReference type="SMART" id="SM00945">
    <property type="entry name" value="ProQ"/>
    <property type="match status" value="1"/>
</dbReference>
<dbReference type="HAMAP" id="MF_00749">
    <property type="entry name" value="ProQ"/>
    <property type="match status" value="1"/>
</dbReference>
<dbReference type="Proteomes" id="UP000254465">
    <property type="component" value="Unassembled WGS sequence"/>
</dbReference>